<proteinExistence type="inferred from homology"/>
<feature type="compositionally biased region" description="Low complexity" evidence="3">
    <location>
        <begin position="302"/>
        <end position="313"/>
    </location>
</feature>
<dbReference type="SUPFAM" id="SSF51735">
    <property type="entry name" value="NAD(P)-binding Rossmann-fold domains"/>
    <property type="match status" value="1"/>
</dbReference>
<dbReference type="InterPro" id="IPR002347">
    <property type="entry name" value="SDR_fam"/>
</dbReference>
<feature type="region of interest" description="Disordered" evidence="3">
    <location>
        <begin position="141"/>
        <end position="166"/>
    </location>
</feature>
<dbReference type="Gene3D" id="3.40.50.720">
    <property type="entry name" value="NAD(P)-binding Rossmann-like Domain"/>
    <property type="match status" value="1"/>
</dbReference>
<comment type="similarity">
    <text evidence="1">Belongs to the short-chain dehydrogenases/reductases (SDR) family.</text>
</comment>
<dbReference type="RefSeq" id="WP_184919428.1">
    <property type="nucleotide sequence ID" value="NZ_JACHMO010000001.1"/>
</dbReference>
<dbReference type="InterPro" id="IPR036291">
    <property type="entry name" value="NAD(P)-bd_dom_sf"/>
</dbReference>
<comment type="caution">
    <text evidence="4">The sequence shown here is derived from an EMBL/GenBank/DDBJ whole genome shotgun (WGS) entry which is preliminary data.</text>
</comment>
<evidence type="ECO:0000256" key="1">
    <source>
        <dbReference type="ARBA" id="ARBA00006484"/>
    </source>
</evidence>
<sequence>MGTTLMTGASRGLGRHAAEHLLRHHPDRHLLVFNRKPGLAAELAEQTGNRNVSEVVCDLASFADIRRAVSEVDGPLDGFLGNAGLQTTTTRKLTADGHEMTFGVNVLAYHLLLNLLMPRFTNPARIVVVASDVHDSAHKSMGLIPPPRWDDPRELAKPGEDTGKAGRRAYATSKLGVIYLVHALQRRLPEGIDVYSYNPGLVPGTGLARDAGRVGQAVFQAVATALASTRIATKPAEAGRLLAEAMAGPRPGDSGAYISRGEVIPSSSESYDERREEELWAAADELCGISEGGIPRGGSSQGGIPRAGIAPGGSPVDRTAGK</sequence>
<dbReference type="PANTHER" id="PTHR43157">
    <property type="entry name" value="PHOSPHATIDYLINOSITOL-GLYCAN BIOSYNTHESIS CLASS F PROTEIN-RELATED"/>
    <property type="match status" value="1"/>
</dbReference>
<dbReference type="PANTHER" id="PTHR43157:SF31">
    <property type="entry name" value="PHOSPHATIDYLINOSITOL-GLYCAN BIOSYNTHESIS CLASS F PROTEIN"/>
    <property type="match status" value="1"/>
</dbReference>
<reference evidence="4 5" key="1">
    <citation type="submission" date="2020-08" db="EMBL/GenBank/DDBJ databases">
        <title>Sequencing the genomes of 1000 actinobacteria strains.</title>
        <authorList>
            <person name="Klenk H.-P."/>
        </authorList>
    </citation>
    <scope>NUCLEOTIDE SEQUENCE [LARGE SCALE GENOMIC DNA]</scope>
    <source>
        <strain evidence="4 5">DSM 45486</strain>
    </source>
</reference>
<evidence type="ECO:0000256" key="3">
    <source>
        <dbReference type="SAM" id="MobiDB-lite"/>
    </source>
</evidence>
<organism evidence="4 5">
    <name type="scientific">Saccharothrix ecbatanensis</name>
    <dbReference type="NCBI Taxonomy" id="1105145"/>
    <lineage>
        <taxon>Bacteria</taxon>
        <taxon>Bacillati</taxon>
        <taxon>Actinomycetota</taxon>
        <taxon>Actinomycetes</taxon>
        <taxon>Pseudonocardiales</taxon>
        <taxon>Pseudonocardiaceae</taxon>
        <taxon>Saccharothrix</taxon>
    </lineage>
</organism>
<keyword evidence="2" id="KW-0560">Oxidoreductase</keyword>
<feature type="compositionally biased region" description="Gly residues" evidence="3">
    <location>
        <begin position="291"/>
        <end position="301"/>
    </location>
</feature>
<dbReference type="Pfam" id="PF00106">
    <property type="entry name" value="adh_short"/>
    <property type="match status" value="1"/>
</dbReference>
<keyword evidence="5" id="KW-1185">Reference proteome</keyword>
<dbReference type="EMBL" id="JACHMO010000001">
    <property type="protein sequence ID" value="MBB5802616.1"/>
    <property type="molecule type" value="Genomic_DNA"/>
</dbReference>
<feature type="region of interest" description="Disordered" evidence="3">
    <location>
        <begin position="291"/>
        <end position="322"/>
    </location>
</feature>
<evidence type="ECO:0000313" key="4">
    <source>
        <dbReference type="EMBL" id="MBB5802616.1"/>
    </source>
</evidence>
<dbReference type="InterPro" id="IPR020904">
    <property type="entry name" value="Sc_DH/Rdtase_CS"/>
</dbReference>
<protein>
    <submittedName>
        <fullName evidence="4">NAD(P)-dependent dehydrogenase (Short-subunit alcohol dehydrogenase family)</fullName>
    </submittedName>
</protein>
<evidence type="ECO:0000256" key="2">
    <source>
        <dbReference type="ARBA" id="ARBA00023002"/>
    </source>
</evidence>
<dbReference type="Proteomes" id="UP000552097">
    <property type="component" value="Unassembled WGS sequence"/>
</dbReference>
<gene>
    <name evidence="4" type="ORF">F4560_002384</name>
</gene>
<dbReference type="AlphaFoldDB" id="A0A7W9M092"/>
<name>A0A7W9M092_9PSEU</name>
<dbReference type="GO" id="GO:0016491">
    <property type="term" value="F:oxidoreductase activity"/>
    <property type="evidence" value="ECO:0007669"/>
    <property type="project" value="UniProtKB-KW"/>
</dbReference>
<feature type="compositionally biased region" description="Basic and acidic residues" evidence="3">
    <location>
        <begin position="148"/>
        <end position="164"/>
    </location>
</feature>
<evidence type="ECO:0000313" key="5">
    <source>
        <dbReference type="Proteomes" id="UP000552097"/>
    </source>
</evidence>
<accession>A0A7W9M092</accession>
<dbReference type="PROSITE" id="PS00061">
    <property type="entry name" value="ADH_SHORT"/>
    <property type="match status" value="1"/>
</dbReference>
<dbReference type="PRINTS" id="PR00081">
    <property type="entry name" value="GDHRDH"/>
</dbReference>